<feature type="transmembrane region" description="Helical" evidence="3">
    <location>
        <begin position="143"/>
        <end position="163"/>
    </location>
</feature>
<sequence length="425" mass="48539">MANVILDSYSAVVSLIMLFYLVGGKRKKDRLRRGFILMCAINVLMIIGDLSNWLCEGFSHSWFPVALRSGVLLFWVCTSLLLLAFTNYLIEYLAPKIRIHRYFWRVALVLAGMHIVGCVLSLWNGMFFTITTENCYQRGPFFWLSQFIPFLIYVLDAAIFIVYRKSLLRKDFMILTSYIVLPLLTEIIQMSHYGIALLNTGVSLSLLIIFINIQSERELRMERQEKELTEARIDIMLSQIKPHFLYNTLTVIRRQCDIDPKQAKKTLENFTLFLRANMDSLSSKTPIPFEQELKHTKSYLAIEQQRQQDRLHVLYEIGVLAFSIPPLTVQPIVENAVRHGALCREDGGTVLLRTEETDSAYLITVQDDGLGIGPDPTESGNCSHIGIVNVRRRLAILCRGTLEIESTPGVGTTAVITIPKEERRL</sequence>
<proteinExistence type="predicted"/>
<organism evidence="5 6">
    <name type="scientific">Emergencia timonensis</name>
    <dbReference type="NCBI Taxonomy" id="1776384"/>
    <lineage>
        <taxon>Bacteria</taxon>
        <taxon>Bacillati</taxon>
        <taxon>Bacillota</taxon>
        <taxon>Clostridia</taxon>
        <taxon>Peptostreptococcales</taxon>
        <taxon>Anaerovoracaceae</taxon>
        <taxon>Emergencia</taxon>
    </lineage>
</organism>
<dbReference type="SUPFAM" id="SSF55874">
    <property type="entry name" value="ATPase domain of HSP90 chaperone/DNA topoisomerase II/histidine kinase"/>
    <property type="match status" value="1"/>
</dbReference>
<keyword evidence="3" id="KW-0812">Transmembrane</keyword>
<evidence type="ECO:0000256" key="2">
    <source>
        <dbReference type="ARBA" id="ARBA00023012"/>
    </source>
</evidence>
<evidence type="ECO:0000259" key="4">
    <source>
        <dbReference type="PROSITE" id="PS50109"/>
    </source>
</evidence>
<dbReference type="PANTHER" id="PTHR34220">
    <property type="entry name" value="SENSOR HISTIDINE KINASE YPDA"/>
    <property type="match status" value="1"/>
</dbReference>
<dbReference type="PANTHER" id="PTHR34220:SF7">
    <property type="entry name" value="SENSOR HISTIDINE KINASE YPDA"/>
    <property type="match status" value="1"/>
</dbReference>
<dbReference type="OrthoDB" id="9809348at2"/>
<reference evidence="5 6" key="1">
    <citation type="submission" date="2018-08" db="EMBL/GenBank/DDBJ databases">
        <title>A genome reference for cultivated species of the human gut microbiota.</title>
        <authorList>
            <person name="Zou Y."/>
            <person name="Xue W."/>
            <person name="Luo G."/>
        </authorList>
    </citation>
    <scope>NUCLEOTIDE SEQUENCE [LARGE SCALE GENOMIC DNA]</scope>
    <source>
        <strain evidence="5 6">AM07-24</strain>
    </source>
</reference>
<name>A0A415E8U9_9FIRM</name>
<evidence type="ECO:0000256" key="3">
    <source>
        <dbReference type="SAM" id="Phobius"/>
    </source>
</evidence>
<dbReference type="InterPro" id="IPR036890">
    <property type="entry name" value="HATPase_C_sf"/>
</dbReference>
<keyword evidence="1" id="KW-0808">Transferase</keyword>
<dbReference type="InterPro" id="IPR005467">
    <property type="entry name" value="His_kinase_dom"/>
</dbReference>
<dbReference type="GO" id="GO:0000155">
    <property type="term" value="F:phosphorelay sensor kinase activity"/>
    <property type="evidence" value="ECO:0007669"/>
    <property type="project" value="InterPro"/>
</dbReference>
<keyword evidence="3" id="KW-0472">Membrane</keyword>
<dbReference type="InterPro" id="IPR003594">
    <property type="entry name" value="HATPase_dom"/>
</dbReference>
<dbReference type="PROSITE" id="PS50109">
    <property type="entry name" value="HIS_KIN"/>
    <property type="match status" value="1"/>
</dbReference>
<dbReference type="Pfam" id="PF02518">
    <property type="entry name" value="HATPase_c"/>
    <property type="match status" value="1"/>
</dbReference>
<evidence type="ECO:0000256" key="1">
    <source>
        <dbReference type="ARBA" id="ARBA00022777"/>
    </source>
</evidence>
<keyword evidence="2" id="KW-0902">Two-component regulatory system</keyword>
<feature type="transmembrane region" description="Helical" evidence="3">
    <location>
        <begin position="6"/>
        <end position="23"/>
    </location>
</feature>
<feature type="transmembrane region" description="Helical" evidence="3">
    <location>
        <begin position="172"/>
        <end position="189"/>
    </location>
</feature>
<feature type="transmembrane region" description="Helical" evidence="3">
    <location>
        <begin position="66"/>
        <end position="90"/>
    </location>
</feature>
<dbReference type="EMBL" id="QRMS01000001">
    <property type="protein sequence ID" value="RHJ90110.1"/>
    <property type="molecule type" value="Genomic_DNA"/>
</dbReference>
<feature type="transmembrane region" description="Helical" evidence="3">
    <location>
        <begin position="195"/>
        <end position="213"/>
    </location>
</feature>
<dbReference type="Gene3D" id="3.30.565.10">
    <property type="entry name" value="Histidine kinase-like ATPase, C-terminal domain"/>
    <property type="match status" value="1"/>
</dbReference>
<protein>
    <submittedName>
        <fullName evidence="5">Transcriptional regulator</fullName>
    </submittedName>
</protein>
<dbReference type="InterPro" id="IPR050640">
    <property type="entry name" value="Bact_2-comp_sensor_kinase"/>
</dbReference>
<dbReference type="Proteomes" id="UP000284841">
    <property type="component" value="Unassembled WGS sequence"/>
</dbReference>
<evidence type="ECO:0000313" key="6">
    <source>
        <dbReference type="Proteomes" id="UP000284841"/>
    </source>
</evidence>
<keyword evidence="3" id="KW-1133">Transmembrane helix</keyword>
<accession>A0A415E8U9</accession>
<feature type="transmembrane region" description="Helical" evidence="3">
    <location>
        <begin position="35"/>
        <end position="54"/>
    </location>
</feature>
<dbReference type="Pfam" id="PF06580">
    <property type="entry name" value="His_kinase"/>
    <property type="match status" value="1"/>
</dbReference>
<dbReference type="InterPro" id="IPR010559">
    <property type="entry name" value="Sig_transdc_His_kin_internal"/>
</dbReference>
<keyword evidence="1" id="KW-0418">Kinase</keyword>
<gene>
    <name evidence="5" type="ORF">DW099_03600</name>
</gene>
<feature type="domain" description="Histidine kinase" evidence="4">
    <location>
        <begin position="332"/>
        <end position="422"/>
    </location>
</feature>
<dbReference type="GO" id="GO:0016020">
    <property type="term" value="C:membrane"/>
    <property type="evidence" value="ECO:0007669"/>
    <property type="project" value="InterPro"/>
</dbReference>
<keyword evidence="6" id="KW-1185">Reference proteome</keyword>
<dbReference type="AlphaFoldDB" id="A0A415E8U9"/>
<comment type="caution">
    <text evidence="5">The sequence shown here is derived from an EMBL/GenBank/DDBJ whole genome shotgun (WGS) entry which is preliminary data.</text>
</comment>
<evidence type="ECO:0000313" key="5">
    <source>
        <dbReference type="EMBL" id="RHJ90110.1"/>
    </source>
</evidence>
<feature type="transmembrane region" description="Helical" evidence="3">
    <location>
        <begin position="102"/>
        <end position="123"/>
    </location>
</feature>